<dbReference type="RefSeq" id="WP_166235876.1">
    <property type="nucleotide sequence ID" value="NZ_JAAJBV010000002.1"/>
</dbReference>
<dbReference type="EMBL" id="JAAJBV010000002">
    <property type="protein sequence ID" value="NHM03873.1"/>
    <property type="molecule type" value="Genomic_DNA"/>
</dbReference>
<reference evidence="1 2" key="1">
    <citation type="submission" date="2020-02" db="EMBL/GenBank/DDBJ databases">
        <authorList>
            <person name="Chen W.-M."/>
        </authorList>
    </citation>
    <scope>NUCLEOTIDE SEQUENCE [LARGE SCALE GENOMIC DNA]</scope>
    <source>
        <strain evidence="1 2">TWA-26</strain>
    </source>
</reference>
<organism evidence="1 2">
    <name type="scientific">Flavobacterium celericrescens</name>
    <dbReference type="NCBI Taxonomy" id="2709780"/>
    <lineage>
        <taxon>Bacteria</taxon>
        <taxon>Pseudomonadati</taxon>
        <taxon>Bacteroidota</taxon>
        <taxon>Flavobacteriia</taxon>
        <taxon>Flavobacteriales</taxon>
        <taxon>Flavobacteriaceae</taxon>
        <taxon>Flavobacterium</taxon>
    </lineage>
</organism>
<name>A0ABX0I9M4_9FLAO</name>
<gene>
    <name evidence="1" type="ORF">G4L40_04045</name>
</gene>
<keyword evidence="2" id="KW-1185">Reference proteome</keyword>
<dbReference type="InterPro" id="IPR023214">
    <property type="entry name" value="HAD_sf"/>
</dbReference>
<evidence type="ECO:0000313" key="1">
    <source>
        <dbReference type="EMBL" id="NHM03873.1"/>
    </source>
</evidence>
<dbReference type="SUPFAM" id="SSF56784">
    <property type="entry name" value="HAD-like"/>
    <property type="match status" value="1"/>
</dbReference>
<dbReference type="InterPro" id="IPR036412">
    <property type="entry name" value="HAD-like_sf"/>
</dbReference>
<proteinExistence type="predicted"/>
<protein>
    <submittedName>
        <fullName evidence="1">Uncharacterized protein</fullName>
    </submittedName>
</protein>
<comment type="caution">
    <text evidence="1">The sequence shown here is derived from an EMBL/GenBank/DDBJ whole genome shotgun (WGS) entry which is preliminary data.</text>
</comment>
<accession>A0ABX0I9M4</accession>
<dbReference type="Proteomes" id="UP000761423">
    <property type="component" value="Unassembled WGS sequence"/>
</dbReference>
<evidence type="ECO:0000313" key="2">
    <source>
        <dbReference type="Proteomes" id="UP000761423"/>
    </source>
</evidence>
<sequence>MKTILVDAWNTFVTEEGINFDLKKLLDSYPNNKIILTNANEEELVTFGIVNMPYPVFSLAHNPNKTDSDYFVKMLQHFNLKTEEVVYFEHNPDAVASAKSIGITTFHYNKLENLDNLTIFLNSNL</sequence>
<dbReference type="Gene3D" id="3.40.50.1000">
    <property type="entry name" value="HAD superfamily/HAD-like"/>
    <property type="match status" value="1"/>
</dbReference>